<evidence type="ECO:0000259" key="3">
    <source>
        <dbReference type="Pfam" id="PF02563"/>
    </source>
</evidence>
<proteinExistence type="predicted"/>
<evidence type="ECO:0000313" key="6">
    <source>
        <dbReference type="Proteomes" id="UP000570514"/>
    </source>
</evidence>
<name>A0A846MXN1_9PROT</name>
<organism evidence="5 6">
    <name type="scientific">Rhizomicrobium palustre</name>
    <dbReference type="NCBI Taxonomy" id="189966"/>
    <lineage>
        <taxon>Bacteria</taxon>
        <taxon>Pseudomonadati</taxon>
        <taxon>Pseudomonadota</taxon>
        <taxon>Alphaproteobacteria</taxon>
        <taxon>Micropepsales</taxon>
        <taxon>Micropepsaceae</taxon>
        <taxon>Rhizomicrobium</taxon>
    </lineage>
</organism>
<dbReference type="Gene3D" id="3.30.1950.10">
    <property type="entry name" value="wza like domain"/>
    <property type="match status" value="1"/>
</dbReference>
<dbReference type="InterPro" id="IPR049712">
    <property type="entry name" value="Poly_export"/>
</dbReference>
<dbReference type="Proteomes" id="UP000570514">
    <property type="component" value="Unassembled WGS sequence"/>
</dbReference>
<dbReference type="InterPro" id="IPR003715">
    <property type="entry name" value="Poly_export_N"/>
</dbReference>
<keyword evidence="1 2" id="KW-0732">Signal</keyword>
<dbReference type="EMBL" id="JAASRM010000001">
    <property type="protein sequence ID" value="NIK88344.1"/>
    <property type="molecule type" value="Genomic_DNA"/>
</dbReference>
<sequence length="215" mass="23225">MSSVFALLWRVVFCFALASAVFMASSDVAFCQDLPGPSTAMRQPAAQAQPAPNAFSAAAPIVDEHYRLGTGDKLKVTVYGEDDLSGEFLVDGSGQVQLPLIGQVRAASLTIHEFVNEVAGALKGGYLNDPKINVEVLNYRPFYIIGEINKPGEYPYENGLNVLGAIALAGGYTYRANDKDIYVRRAGTDQEVVLKASTATRVYPGDIIRVAERLF</sequence>
<dbReference type="PANTHER" id="PTHR33619:SF3">
    <property type="entry name" value="POLYSACCHARIDE EXPORT PROTEIN GFCE-RELATED"/>
    <property type="match status" value="1"/>
</dbReference>
<comment type="caution">
    <text evidence="5">The sequence shown here is derived from an EMBL/GenBank/DDBJ whole genome shotgun (WGS) entry which is preliminary data.</text>
</comment>
<dbReference type="RefSeq" id="WP_167082529.1">
    <property type="nucleotide sequence ID" value="NZ_BAAADC010000001.1"/>
</dbReference>
<evidence type="ECO:0000256" key="1">
    <source>
        <dbReference type="ARBA" id="ARBA00022729"/>
    </source>
</evidence>
<dbReference type="GO" id="GO:0015159">
    <property type="term" value="F:polysaccharide transmembrane transporter activity"/>
    <property type="evidence" value="ECO:0007669"/>
    <property type="project" value="InterPro"/>
</dbReference>
<dbReference type="Pfam" id="PF10531">
    <property type="entry name" value="SLBB"/>
    <property type="match status" value="1"/>
</dbReference>
<reference evidence="5 6" key="1">
    <citation type="submission" date="2020-03" db="EMBL/GenBank/DDBJ databases">
        <title>Genomic Encyclopedia of Type Strains, Phase IV (KMG-IV): sequencing the most valuable type-strain genomes for metagenomic binning, comparative biology and taxonomic classification.</title>
        <authorList>
            <person name="Goeker M."/>
        </authorList>
    </citation>
    <scope>NUCLEOTIDE SEQUENCE [LARGE SCALE GENOMIC DNA]</scope>
    <source>
        <strain evidence="5 6">DSM 19867</strain>
    </source>
</reference>
<protein>
    <submittedName>
        <fullName evidence="5">Polysaccharide export outer membrane protein</fullName>
    </submittedName>
</protein>
<dbReference type="AlphaFoldDB" id="A0A846MXN1"/>
<keyword evidence="6" id="KW-1185">Reference proteome</keyword>
<evidence type="ECO:0000313" key="5">
    <source>
        <dbReference type="EMBL" id="NIK88344.1"/>
    </source>
</evidence>
<feature type="chain" id="PRO_5032947884" evidence="2">
    <location>
        <begin position="25"/>
        <end position="215"/>
    </location>
</feature>
<evidence type="ECO:0000259" key="4">
    <source>
        <dbReference type="Pfam" id="PF10531"/>
    </source>
</evidence>
<dbReference type="Pfam" id="PF02563">
    <property type="entry name" value="Poly_export"/>
    <property type="match status" value="1"/>
</dbReference>
<accession>A0A846MXN1</accession>
<feature type="domain" description="Polysaccharide export protein N-terminal" evidence="3">
    <location>
        <begin position="63"/>
        <end position="136"/>
    </location>
</feature>
<feature type="domain" description="Soluble ligand binding" evidence="4">
    <location>
        <begin position="142"/>
        <end position="190"/>
    </location>
</feature>
<feature type="signal peptide" evidence="2">
    <location>
        <begin position="1"/>
        <end position="24"/>
    </location>
</feature>
<dbReference type="InterPro" id="IPR019554">
    <property type="entry name" value="Soluble_ligand-bd"/>
</dbReference>
<evidence type="ECO:0000256" key="2">
    <source>
        <dbReference type="SAM" id="SignalP"/>
    </source>
</evidence>
<gene>
    <name evidence="5" type="ORF">FHS83_001662</name>
</gene>
<dbReference type="Gene3D" id="3.10.560.10">
    <property type="entry name" value="Outer membrane lipoprotein wza domain like"/>
    <property type="match status" value="1"/>
</dbReference>
<dbReference type="PANTHER" id="PTHR33619">
    <property type="entry name" value="POLYSACCHARIDE EXPORT PROTEIN GFCE-RELATED"/>
    <property type="match status" value="1"/>
</dbReference>